<evidence type="ECO:0000256" key="2">
    <source>
        <dbReference type="SAM" id="SignalP"/>
    </source>
</evidence>
<feature type="domain" description="BIG2" evidence="3">
    <location>
        <begin position="434"/>
        <end position="515"/>
    </location>
</feature>
<dbReference type="InterPro" id="IPR014756">
    <property type="entry name" value="Ig_E-set"/>
</dbReference>
<name>A0A6H2GU04_9BACL</name>
<dbReference type="Proteomes" id="UP000502136">
    <property type="component" value="Chromosome"/>
</dbReference>
<evidence type="ECO:0000313" key="5">
    <source>
        <dbReference type="Proteomes" id="UP000502136"/>
    </source>
</evidence>
<feature type="signal peptide" evidence="2">
    <location>
        <begin position="1"/>
        <end position="35"/>
    </location>
</feature>
<reference evidence="4 5" key="1">
    <citation type="submission" date="2020-04" db="EMBL/GenBank/DDBJ databases">
        <title>Novel Paenibacillus strain UniB2 isolated from commercial digestive syrup.</title>
        <authorList>
            <person name="Thorat V."/>
            <person name="Kirdat K."/>
            <person name="Tiwarekar B."/>
            <person name="Yadav A."/>
        </authorList>
    </citation>
    <scope>NUCLEOTIDE SEQUENCE [LARGE SCALE GENOMIC DNA]</scope>
    <source>
        <strain evidence="4 5">UniB2</strain>
    </source>
</reference>
<dbReference type="SMART" id="SM00635">
    <property type="entry name" value="BID_2"/>
    <property type="match status" value="3"/>
</dbReference>
<dbReference type="Gene3D" id="2.60.40.10">
    <property type="entry name" value="Immunoglobulins"/>
    <property type="match status" value="3"/>
</dbReference>
<dbReference type="InterPro" id="IPR003343">
    <property type="entry name" value="Big_2"/>
</dbReference>
<dbReference type="KEGG" id="palr:HGI30_04555"/>
<protein>
    <submittedName>
        <fullName evidence="4">Family 10 glycosylhydrolase</fullName>
    </submittedName>
</protein>
<dbReference type="Pfam" id="PF02638">
    <property type="entry name" value="GHL10"/>
    <property type="match status" value="1"/>
</dbReference>
<keyword evidence="1 2" id="KW-0732">Signal</keyword>
<dbReference type="RefSeq" id="WP_168906556.1">
    <property type="nucleotide sequence ID" value="NZ_CP051428.1"/>
</dbReference>
<dbReference type="GO" id="GO:0016787">
    <property type="term" value="F:hydrolase activity"/>
    <property type="evidence" value="ECO:0007669"/>
    <property type="project" value="UniProtKB-KW"/>
</dbReference>
<organism evidence="4 5">
    <name type="scientific">Paenibacillus albicereus</name>
    <dbReference type="NCBI Taxonomy" id="2726185"/>
    <lineage>
        <taxon>Bacteria</taxon>
        <taxon>Bacillati</taxon>
        <taxon>Bacillota</taxon>
        <taxon>Bacilli</taxon>
        <taxon>Bacillales</taxon>
        <taxon>Paenibacillaceae</taxon>
        <taxon>Paenibacillus</taxon>
    </lineage>
</organism>
<dbReference type="EMBL" id="CP051428">
    <property type="protein sequence ID" value="QJC50901.1"/>
    <property type="molecule type" value="Genomic_DNA"/>
</dbReference>
<dbReference type="PANTHER" id="PTHR43405:SF1">
    <property type="entry name" value="GLYCOSYL HYDROLASE DIGH"/>
    <property type="match status" value="1"/>
</dbReference>
<dbReference type="Gene3D" id="2.60.40.1080">
    <property type="match status" value="3"/>
</dbReference>
<keyword evidence="5" id="KW-1185">Reference proteome</keyword>
<proteinExistence type="predicted"/>
<feature type="domain" description="BIG2" evidence="3">
    <location>
        <begin position="262"/>
        <end position="335"/>
    </location>
</feature>
<sequence>MLKTALKRTLPMAAALVLGWTAVLPGLGLAGTAHAAELVPSAAAVAEDLEFAAAAAAEEPEAPATIAMEPQAPSPAARQGGAPALALEAAASLVEPFEQTSHLQVTSVRAVSARVDQAKRPEEIPHGRYALKLSYDFTGTSGTSAAYLNFTHSDGTLGKPIPGSAAQLGLWVNGDGQNHWLRMQVIDASGVKSVVDLAASVNWTGWKYVTVSLPSNLPRPLKLSQIYLAETKDTNKNAGALRFDQLTAFAAAPPTHELTLQGLGPLRTGETRTSLVEATYAGRTAPERLAPAGLAYRSSDETVASVDASGTVVAGQPGTATITVQVPGQPVEAATVVAVTYEAPVVQTVELSAPPRLETGSAAELKAFAIYASAPDAPVRLLAGAELSSSDPAVLSVSPDGRLQALKPGSAVLTASFGGRQATMQATVADPVPVLQSIELASLSSLNPGDSAQTLVTGTYTRLPEPVKLTEGVAYTSSNPAVAEIAASGVVTAKTKGATRITATYQGKTSSVYLVVGETMAAPKRELRAAWIATVDNIDWPRKGVTDPEHQKRDFVALLDELQAAGMNAAIVQVKPTADAFYPSEMAPWSEWLTGTPGMDPGYDPLAFMLEEVHGRGMEFHAWFNPYRVSIKDDVSKLAPNNVAVLHPEWRISYGGKLYLNPAIPEAQQHIRDSIMEVVENYDIDAVHFDDYFYPYPVTGVDFPDEAQYAAYQASGGALAKADWRRQNVNTFVQTMGEAIKAEKPYVKFGISPFGIWRNKSEDPSGSDTNGLSSYSAIYADSRTWIAEEWIDYITPQIYWNMGYSPAAYEKLVDWWSREVAGKNVHLYAGQAIYRVGTDAEGWRNPEELPGQIILNRGYEAVKGSMYFSAKWFELNPLGVTDRLQAELHRHPALVPAMPWLDAEPPAAPGAAAAAQAGGDVLVRWQASASADAASYVLYRFDGAEAGSIGEASAIQAVLHRSALGAEPLYADDSAVAGRTYTYVVTALDRAHNESAASAPAAVTVREGGDAKLAPGKPQLSDTSGQAYGLKDGKYAVTMNLWWGNNGTVYRLYENGKLIRTVLLDDRTPAAQSVRTELEGKPNGTYVYTSELSNAYGTTASAPLIVQVTDAAPGKPDVSHDNWDGDGRFRITANLWWGTNATEYRLYENGKLIDTQTLAAKTPAAQRAFTDVADRAPGTYVYRVELANAAGVTSSGELTVVVKR</sequence>
<dbReference type="PANTHER" id="PTHR43405">
    <property type="entry name" value="GLYCOSYL HYDROLASE DIGH"/>
    <property type="match status" value="1"/>
</dbReference>
<evidence type="ECO:0000256" key="1">
    <source>
        <dbReference type="ARBA" id="ARBA00022729"/>
    </source>
</evidence>
<dbReference type="InterPro" id="IPR017853">
    <property type="entry name" value="GH"/>
</dbReference>
<dbReference type="SUPFAM" id="SSF81296">
    <property type="entry name" value="E set domains"/>
    <property type="match status" value="2"/>
</dbReference>
<dbReference type="SUPFAM" id="SSF51445">
    <property type="entry name" value="(Trans)glycosidases"/>
    <property type="match status" value="1"/>
</dbReference>
<gene>
    <name evidence="4" type="ORF">HGI30_04555</name>
</gene>
<dbReference type="InterPro" id="IPR013783">
    <property type="entry name" value="Ig-like_fold"/>
</dbReference>
<dbReference type="AlphaFoldDB" id="A0A6H2GU04"/>
<dbReference type="InterPro" id="IPR008964">
    <property type="entry name" value="Invasin/intimin_cell_adhesion"/>
</dbReference>
<dbReference type="InterPro" id="IPR052177">
    <property type="entry name" value="Divisome_Glycosyl_Hydrolase"/>
</dbReference>
<accession>A0A6H2GU04</accession>
<evidence type="ECO:0000313" key="4">
    <source>
        <dbReference type="EMBL" id="QJC50901.1"/>
    </source>
</evidence>
<dbReference type="Gene3D" id="3.20.20.80">
    <property type="entry name" value="Glycosidases"/>
    <property type="match status" value="1"/>
</dbReference>
<feature type="chain" id="PRO_5026004423" evidence="2">
    <location>
        <begin position="36"/>
        <end position="1204"/>
    </location>
</feature>
<keyword evidence="4" id="KW-0378">Hydrolase</keyword>
<dbReference type="InterPro" id="IPR003790">
    <property type="entry name" value="GHL10"/>
</dbReference>
<feature type="domain" description="BIG2" evidence="3">
    <location>
        <begin position="345"/>
        <end position="427"/>
    </location>
</feature>
<dbReference type="SUPFAM" id="SSF49373">
    <property type="entry name" value="Invasin/intimin cell-adhesion fragments"/>
    <property type="match status" value="3"/>
</dbReference>
<evidence type="ECO:0000259" key="3">
    <source>
        <dbReference type="SMART" id="SM00635"/>
    </source>
</evidence>
<dbReference type="Pfam" id="PF02368">
    <property type="entry name" value="Big_2"/>
    <property type="match status" value="1"/>
</dbReference>
<dbReference type="Gene3D" id="2.60.120.430">
    <property type="entry name" value="Galactose-binding lectin"/>
    <property type="match status" value="1"/>
</dbReference>